<dbReference type="Proteomes" id="UP001185779">
    <property type="component" value="Unassembled WGS sequence"/>
</dbReference>
<accession>A0ABU4D7Y0</accession>
<organism evidence="2 3">
    <name type="scientific">Gordonia amicalis</name>
    <dbReference type="NCBI Taxonomy" id="89053"/>
    <lineage>
        <taxon>Bacteria</taxon>
        <taxon>Bacillati</taxon>
        <taxon>Actinomycetota</taxon>
        <taxon>Actinomycetes</taxon>
        <taxon>Mycobacteriales</taxon>
        <taxon>Gordoniaceae</taxon>
        <taxon>Gordonia</taxon>
    </lineage>
</organism>
<sequence>MPETRKVLDSVTLRFVGNEESDSDLHELRAIDVSDVLRGLAGIVGDFDKAGVFHVEGPADSQVLVRPPKEGSFVIEAIRLASENWEGVAAITGVPSLATLIQVSTKSARAGVQDFEYLENGNVKITWQDNTVHEVPKPAWDELNKRKRRRKKQLREIMAPLSDERVSELDVSGQAPSEEGTPDEAPAPEPFVLTRADYDSVAPEDEVEESAETFEVDAQMQTIDFGDPKKWRVKAAGRTRKASVEDASFLRRVAQGLAISNSDIFRLKIRADKIVKNGRERTTWTVLEVKGPSKRTAGDDDT</sequence>
<protein>
    <submittedName>
        <fullName evidence="2">Uncharacterized protein</fullName>
    </submittedName>
</protein>
<evidence type="ECO:0000313" key="2">
    <source>
        <dbReference type="EMBL" id="MDV6305770.1"/>
    </source>
</evidence>
<feature type="region of interest" description="Disordered" evidence="1">
    <location>
        <begin position="164"/>
        <end position="189"/>
    </location>
</feature>
<reference evidence="2 3" key="1">
    <citation type="submission" date="2023-10" db="EMBL/GenBank/DDBJ databases">
        <title>Development of a sustainable strategy for remediation of hydrocarbon-contaminated territories based on the waste exchange concept.</title>
        <authorList>
            <person name="Krivoruchko A."/>
        </authorList>
    </citation>
    <scope>NUCLEOTIDE SEQUENCE [LARGE SCALE GENOMIC DNA]</scope>
    <source>
        <strain evidence="2 3">IEGM 1266</strain>
    </source>
</reference>
<proteinExistence type="predicted"/>
<name>A0ABU4D7Y0_9ACTN</name>
<keyword evidence="3" id="KW-1185">Reference proteome</keyword>
<evidence type="ECO:0000313" key="3">
    <source>
        <dbReference type="Proteomes" id="UP001185779"/>
    </source>
</evidence>
<gene>
    <name evidence="2" type="ORF">R3P94_00155</name>
</gene>
<comment type="caution">
    <text evidence="2">The sequence shown here is derived from an EMBL/GenBank/DDBJ whole genome shotgun (WGS) entry which is preliminary data.</text>
</comment>
<dbReference type="RefSeq" id="WP_024498331.1">
    <property type="nucleotide sequence ID" value="NZ_CP096596.1"/>
</dbReference>
<evidence type="ECO:0000256" key="1">
    <source>
        <dbReference type="SAM" id="MobiDB-lite"/>
    </source>
</evidence>
<dbReference type="EMBL" id="JAWLKI010000001">
    <property type="protein sequence ID" value="MDV6305770.1"/>
    <property type="molecule type" value="Genomic_DNA"/>
</dbReference>